<dbReference type="RefSeq" id="XP_030999998.1">
    <property type="nucleotide sequence ID" value="XM_031134553.1"/>
</dbReference>
<feature type="compositionally biased region" description="Basic and acidic residues" evidence="1">
    <location>
        <begin position="235"/>
        <end position="262"/>
    </location>
</feature>
<gene>
    <name evidence="2" type="ORF">E0L32_011785</name>
</gene>
<protein>
    <submittedName>
        <fullName evidence="2">Uncharacterized protein</fullName>
    </submittedName>
</protein>
<keyword evidence="3" id="KW-1185">Reference proteome</keyword>
<sequence length="262" mass="28427">WRTGEASAGSRYANGHRRLMRMGRTARDEALAGRAVWRRDMHDVVLRHRRRRAADEILAMAAVRSRTPIDILQRFDGDGEFRGTPARGCVLAMGDEAAAFKPRGGEAAAGAAVDEEGGFEERFGAVFGGGGEQGGATAAAPRPHRFGPFAPIKLGTAKYGSVHPVYDLTRMLGEEEVRRLREEGPEILREGSMYLVHGDKRTAGLQLMLWSLEGYLIESMGPRPEVAKPAAEAARVVERSAKAEDTGLGTKDEASKGRATEE</sequence>
<evidence type="ECO:0000256" key="1">
    <source>
        <dbReference type="SAM" id="MobiDB-lite"/>
    </source>
</evidence>
<accession>A0A507BEA3</accession>
<feature type="non-terminal residue" evidence="2">
    <location>
        <position position="1"/>
    </location>
</feature>
<dbReference type="STRING" id="1093900.A0A507BEA3"/>
<name>A0A507BEA3_9PEZI</name>
<dbReference type="InParanoid" id="A0A507BEA3"/>
<proteinExistence type="predicted"/>
<evidence type="ECO:0000313" key="3">
    <source>
        <dbReference type="Proteomes" id="UP000319257"/>
    </source>
</evidence>
<reference evidence="2 3" key="1">
    <citation type="submission" date="2019-06" db="EMBL/GenBank/DDBJ databases">
        <title>Draft genome sequence of the filamentous fungus Phialemoniopsis curvata isolated from diesel fuel.</title>
        <authorList>
            <person name="Varaljay V.A."/>
            <person name="Lyon W.J."/>
            <person name="Crouch A.L."/>
            <person name="Drake C.E."/>
            <person name="Hollomon J.M."/>
            <person name="Nadeau L.J."/>
            <person name="Nunn H.S."/>
            <person name="Stevenson B.S."/>
            <person name="Bojanowski C.L."/>
            <person name="Crookes-Goodson W.J."/>
        </authorList>
    </citation>
    <scope>NUCLEOTIDE SEQUENCE [LARGE SCALE GENOMIC DNA]</scope>
    <source>
        <strain evidence="2 3">D216</strain>
    </source>
</reference>
<dbReference type="Proteomes" id="UP000319257">
    <property type="component" value="Unassembled WGS sequence"/>
</dbReference>
<feature type="region of interest" description="Disordered" evidence="1">
    <location>
        <begin position="229"/>
        <end position="262"/>
    </location>
</feature>
<dbReference type="AlphaFoldDB" id="A0A507BEA3"/>
<comment type="caution">
    <text evidence="2">The sequence shown here is derived from an EMBL/GenBank/DDBJ whole genome shotgun (WGS) entry which is preliminary data.</text>
</comment>
<dbReference type="GeneID" id="41979232"/>
<dbReference type="EMBL" id="SKBQ01000119">
    <property type="protein sequence ID" value="TPX18287.1"/>
    <property type="molecule type" value="Genomic_DNA"/>
</dbReference>
<organism evidence="2 3">
    <name type="scientific">Thyridium curvatum</name>
    <dbReference type="NCBI Taxonomy" id="1093900"/>
    <lineage>
        <taxon>Eukaryota</taxon>
        <taxon>Fungi</taxon>
        <taxon>Dikarya</taxon>
        <taxon>Ascomycota</taxon>
        <taxon>Pezizomycotina</taxon>
        <taxon>Sordariomycetes</taxon>
        <taxon>Sordariomycetidae</taxon>
        <taxon>Thyridiales</taxon>
        <taxon>Thyridiaceae</taxon>
        <taxon>Thyridium</taxon>
    </lineage>
</organism>
<evidence type="ECO:0000313" key="2">
    <source>
        <dbReference type="EMBL" id="TPX18287.1"/>
    </source>
</evidence>